<evidence type="ECO:0000259" key="2">
    <source>
        <dbReference type="Pfam" id="PF00296"/>
    </source>
</evidence>
<comment type="caution">
    <text evidence="3">The sequence shown here is derived from an EMBL/GenBank/DDBJ whole genome shotgun (WGS) entry which is preliminary data.</text>
</comment>
<dbReference type="CDD" id="cd01097">
    <property type="entry name" value="Tetrahydromethanopterin_reductase"/>
    <property type="match status" value="1"/>
</dbReference>
<dbReference type="PANTHER" id="PTHR43244">
    <property type="match status" value="1"/>
</dbReference>
<gene>
    <name evidence="3" type="ORF">FK219_007535</name>
</gene>
<dbReference type="PANTHER" id="PTHR43244:SF1">
    <property type="entry name" value="5,10-METHYLENETETRAHYDROMETHANOPTERIN REDUCTASE"/>
    <property type="match status" value="1"/>
</dbReference>
<dbReference type="EMBL" id="VIKT02000010">
    <property type="protein sequence ID" value="NHF63091.1"/>
    <property type="molecule type" value="Genomic_DNA"/>
</dbReference>
<organism evidence="3 4">
    <name type="scientific">Microcella pacifica</name>
    <dbReference type="NCBI Taxonomy" id="2591847"/>
    <lineage>
        <taxon>Bacteria</taxon>
        <taxon>Bacillati</taxon>
        <taxon>Actinomycetota</taxon>
        <taxon>Actinomycetes</taxon>
        <taxon>Micrococcales</taxon>
        <taxon>Microbacteriaceae</taxon>
        <taxon>Microcella</taxon>
    </lineage>
</organism>
<dbReference type="Gene3D" id="3.20.20.30">
    <property type="entry name" value="Luciferase-like domain"/>
    <property type="match status" value="1"/>
</dbReference>
<evidence type="ECO:0000313" key="4">
    <source>
        <dbReference type="Proteomes" id="UP000818266"/>
    </source>
</evidence>
<protein>
    <submittedName>
        <fullName evidence="3">LLM class flavin-dependent oxidoreductase</fullName>
    </submittedName>
</protein>
<dbReference type="SUPFAM" id="SSF51679">
    <property type="entry name" value="Bacterial luciferase-like"/>
    <property type="match status" value="1"/>
</dbReference>
<keyword evidence="4" id="KW-1185">Reference proteome</keyword>
<sequence>MASPARIGVMLPRDTPAGQVIDFVQRAEQLGFHEVWVVEDLGYRGGIAQAAVALGCTTSIRIGVGILPAAARNVAFTAMEIATLEALHPGRLDVGIGHGVPAWMASLGIWPTKPLTFLDAYVQSLNALLRGEAVTLEDGADPVALDPSALPVTVPPILLGVRGPRSLAVSGRVADGTVLAEPTTPEYARSALASIAAQRPHRLVAYNLAVVDDDPAAALAAARPTLQWVGERDVAPHIDPLDIADELRALRASSADRHDFVARMPDAWVARLALAGDAKQVRARLDELDSAGTTDHVLIPVGADPLGALDSLARVLPATEEAS</sequence>
<proteinExistence type="predicted"/>
<dbReference type="AlphaFoldDB" id="A0A9E5MKV7"/>
<dbReference type="InterPro" id="IPR036661">
    <property type="entry name" value="Luciferase-like_sf"/>
</dbReference>
<dbReference type="GO" id="GO:0016705">
    <property type="term" value="F:oxidoreductase activity, acting on paired donors, with incorporation or reduction of molecular oxygen"/>
    <property type="evidence" value="ECO:0007669"/>
    <property type="project" value="InterPro"/>
</dbReference>
<dbReference type="InterPro" id="IPR050564">
    <property type="entry name" value="F420-G6PD/mer"/>
</dbReference>
<dbReference type="Pfam" id="PF00296">
    <property type="entry name" value="Bac_luciferase"/>
    <property type="match status" value="1"/>
</dbReference>
<accession>A0A9E5MKV7</accession>
<dbReference type="Proteomes" id="UP000818266">
    <property type="component" value="Unassembled WGS sequence"/>
</dbReference>
<name>A0A9E5MKV7_9MICO</name>
<reference evidence="3 4" key="1">
    <citation type="submission" date="2020-03" db="EMBL/GenBank/DDBJ databases">
        <title>Chryseoglobus sp. isolated from a deep-sea seamount.</title>
        <authorList>
            <person name="Zhang D.-C."/>
        </authorList>
    </citation>
    <scope>NUCLEOTIDE SEQUENCE [LARGE SCALE GENOMIC DNA]</scope>
    <source>
        <strain evidence="3 4">KN1116</strain>
    </source>
</reference>
<dbReference type="OrthoDB" id="675245at2"/>
<evidence type="ECO:0000313" key="3">
    <source>
        <dbReference type="EMBL" id="NHF63091.1"/>
    </source>
</evidence>
<keyword evidence="1" id="KW-0560">Oxidoreductase</keyword>
<feature type="domain" description="Luciferase-like" evidence="2">
    <location>
        <begin position="3"/>
        <end position="294"/>
    </location>
</feature>
<dbReference type="InterPro" id="IPR011251">
    <property type="entry name" value="Luciferase-like_dom"/>
</dbReference>
<dbReference type="RefSeq" id="WP_152583578.1">
    <property type="nucleotide sequence ID" value="NZ_JAVJPO010000010.1"/>
</dbReference>
<evidence type="ECO:0000256" key="1">
    <source>
        <dbReference type="ARBA" id="ARBA00023002"/>
    </source>
</evidence>